<evidence type="ECO:0000313" key="1">
    <source>
        <dbReference type="EMBL" id="KAJ5443706.1"/>
    </source>
</evidence>
<dbReference type="AlphaFoldDB" id="A0AAD6C2L6"/>
<evidence type="ECO:0000313" key="2">
    <source>
        <dbReference type="Proteomes" id="UP001213681"/>
    </source>
</evidence>
<reference evidence="1" key="1">
    <citation type="submission" date="2022-12" db="EMBL/GenBank/DDBJ databases">
        <authorList>
            <person name="Petersen C."/>
        </authorList>
    </citation>
    <scope>NUCLEOTIDE SEQUENCE</scope>
    <source>
        <strain evidence="1">IBT 16125</strain>
    </source>
</reference>
<dbReference type="EMBL" id="JAPVEA010000007">
    <property type="protein sequence ID" value="KAJ5443706.1"/>
    <property type="molecule type" value="Genomic_DNA"/>
</dbReference>
<dbReference type="InterPro" id="IPR036047">
    <property type="entry name" value="F-box-like_dom_sf"/>
</dbReference>
<keyword evidence="2" id="KW-1185">Reference proteome</keyword>
<evidence type="ECO:0008006" key="3">
    <source>
        <dbReference type="Google" id="ProtNLM"/>
    </source>
</evidence>
<dbReference type="SUPFAM" id="SSF81383">
    <property type="entry name" value="F-box domain"/>
    <property type="match status" value="1"/>
</dbReference>
<sequence>MGGWAVYCAICGGPFSSQVEMDPEGTDERCYRYDVLKNCDLEWLDELCALGMNPDATGDDKALEIAVHDIFKVINHVLGGIEVARGDDPNVPFDQTADNIPMIAYYDYGGGTEGDTAQPLVFPFHEICYHDILQRCLKQEYSGQIRGDVLFNVFESLNGGRYVRLQLDYGEPEPPAEQFWYHQPGHELLVVNPVQIAQIDADIERIKRSLCQKASPNQNPGKWDIFDKLPHELRHEIFKLLPAGSILALKAASWTMHVTTLPRGFWRDTLRAEIPWLWEIHDVDVFQSQESEDKASKLLLDIEKKSRYTAENDDYVLGLANRRRIWGVCEQIRTRYLDGLA</sequence>
<reference evidence="1" key="2">
    <citation type="journal article" date="2023" name="IMA Fungus">
        <title>Comparative genomic study of the Penicillium genus elucidates a diverse pangenome and 15 lateral gene transfer events.</title>
        <authorList>
            <person name="Petersen C."/>
            <person name="Sorensen T."/>
            <person name="Nielsen M.R."/>
            <person name="Sondergaard T.E."/>
            <person name="Sorensen J.L."/>
            <person name="Fitzpatrick D.A."/>
            <person name="Frisvad J.C."/>
            <person name="Nielsen K.L."/>
        </authorList>
    </citation>
    <scope>NUCLEOTIDE SEQUENCE</scope>
    <source>
        <strain evidence="1">IBT 16125</strain>
    </source>
</reference>
<dbReference type="RefSeq" id="XP_056763786.1">
    <property type="nucleotide sequence ID" value="XM_056910960.1"/>
</dbReference>
<protein>
    <recommendedName>
        <fullName evidence="3">F-box domain-containing protein</fullName>
    </recommendedName>
</protein>
<proteinExistence type="predicted"/>
<dbReference type="Proteomes" id="UP001213681">
    <property type="component" value="Unassembled WGS sequence"/>
</dbReference>
<dbReference type="GeneID" id="81601203"/>
<comment type="caution">
    <text evidence="1">The sequence shown here is derived from an EMBL/GenBank/DDBJ whole genome shotgun (WGS) entry which is preliminary data.</text>
</comment>
<accession>A0AAD6C2L6</accession>
<organism evidence="1 2">
    <name type="scientific">Penicillium daleae</name>
    <dbReference type="NCBI Taxonomy" id="63821"/>
    <lineage>
        <taxon>Eukaryota</taxon>
        <taxon>Fungi</taxon>
        <taxon>Dikarya</taxon>
        <taxon>Ascomycota</taxon>
        <taxon>Pezizomycotina</taxon>
        <taxon>Eurotiomycetes</taxon>
        <taxon>Eurotiomycetidae</taxon>
        <taxon>Eurotiales</taxon>
        <taxon>Aspergillaceae</taxon>
        <taxon>Penicillium</taxon>
    </lineage>
</organism>
<name>A0AAD6C2L6_9EURO</name>
<gene>
    <name evidence="1" type="ORF">N7458_007578</name>
</gene>